<protein>
    <submittedName>
        <fullName evidence="3">AbrB/MazE/SpoVT family DNA-binding domain-containing protein</fullName>
    </submittedName>
</protein>
<dbReference type="Gene3D" id="2.10.260.10">
    <property type="match status" value="1"/>
</dbReference>
<evidence type="ECO:0000313" key="3">
    <source>
        <dbReference type="EMBL" id="OWJ61374.1"/>
    </source>
</evidence>
<dbReference type="Proteomes" id="UP000196655">
    <property type="component" value="Unassembled WGS sequence"/>
</dbReference>
<gene>
    <name evidence="3" type="ORF">BWR60_31310</name>
</gene>
<comment type="caution">
    <text evidence="3">The sequence shown here is derived from an EMBL/GenBank/DDBJ whole genome shotgun (WGS) entry which is preliminary data.</text>
</comment>
<evidence type="ECO:0000313" key="4">
    <source>
        <dbReference type="Proteomes" id="UP000196655"/>
    </source>
</evidence>
<evidence type="ECO:0000256" key="1">
    <source>
        <dbReference type="PROSITE-ProRule" id="PRU01076"/>
    </source>
</evidence>
<accession>A0A211Z896</accession>
<dbReference type="AlphaFoldDB" id="A0A211Z896"/>
<dbReference type="InterPro" id="IPR037914">
    <property type="entry name" value="SpoVT-AbrB_sf"/>
</dbReference>
<dbReference type="InterPro" id="IPR007159">
    <property type="entry name" value="SpoVT-AbrB_dom"/>
</dbReference>
<dbReference type="SMART" id="SM00966">
    <property type="entry name" value="SpoVT_AbrB"/>
    <property type="match status" value="1"/>
</dbReference>
<dbReference type="PROSITE" id="PS51740">
    <property type="entry name" value="SPOVT_ABRB"/>
    <property type="match status" value="1"/>
</dbReference>
<keyword evidence="4" id="KW-1185">Reference proteome</keyword>
<dbReference type="Pfam" id="PF04014">
    <property type="entry name" value="MazE_antitoxin"/>
    <property type="match status" value="1"/>
</dbReference>
<dbReference type="OrthoDB" id="9795766at2"/>
<name>A0A211Z896_9PROT</name>
<reference evidence="4" key="1">
    <citation type="submission" date="2017-05" db="EMBL/GenBank/DDBJ databases">
        <authorList>
            <person name="Macchi M."/>
            <person name="Festa S."/>
            <person name="Coppotelli B.M."/>
            <person name="Morelli I.S."/>
        </authorList>
    </citation>
    <scope>NUCLEOTIDE SEQUENCE [LARGE SCALE GENOMIC DNA]</scope>
    <source>
        <strain evidence="4">I</strain>
    </source>
</reference>
<sequence>MRSTLRKMGNSSGVIIPKPLLTEIGAKAGDDVELRVEEGRLIIVPSRETPRAGWAEDARRIAEAGDDSLAWPEFGNADDDKLEW</sequence>
<dbReference type="GO" id="GO:0003677">
    <property type="term" value="F:DNA binding"/>
    <property type="evidence" value="ECO:0007669"/>
    <property type="project" value="UniProtKB-UniRule"/>
</dbReference>
<proteinExistence type="predicted"/>
<evidence type="ECO:0000259" key="2">
    <source>
        <dbReference type="PROSITE" id="PS51740"/>
    </source>
</evidence>
<feature type="domain" description="SpoVT-AbrB" evidence="2">
    <location>
        <begin position="3"/>
        <end position="48"/>
    </location>
</feature>
<keyword evidence="1 3" id="KW-0238">DNA-binding</keyword>
<dbReference type="RefSeq" id="WP_088156437.1">
    <property type="nucleotide sequence ID" value="NZ_NHON01000105.1"/>
</dbReference>
<organism evidence="3 4">
    <name type="scientific">Inquilinus limosus</name>
    <dbReference type="NCBI Taxonomy" id="171674"/>
    <lineage>
        <taxon>Bacteria</taxon>
        <taxon>Pseudomonadati</taxon>
        <taxon>Pseudomonadota</taxon>
        <taxon>Alphaproteobacteria</taxon>
        <taxon>Rhodospirillales</taxon>
        <taxon>Rhodospirillaceae</taxon>
        <taxon>Inquilinus</taxon>
    </lineage>
</organism>
<dbReference type="EMBL" id="NHON01000105">
    <property type="protein sequence ID" value="OWJ61374.1"/>
    <property type="molecule type" value="Genomic_DNA"/>
</dbReference>
<dbReference type="SUPFAM" id="SSF89447">
    <property type="entry name" value="AbrB/MazE/MraZ-like"/>
    <property type="match status" value="1"/>
</dbReference>